<feature type="compositionally biased region" description="Basic residues" evidence="1">
    <location>
        <begin position="1"/>
        <end position="12"/>
    </location>
</feature>
<protein>
    <submittedName>
        <fullName evidence="3">TraB domain-containing protein isoform X2</fullName>
    </submittedName>
</protein>
<dbReference type="CDD" id="cd14726">
    <property type="entry name" value="TraB_PrgY-like"/>
    <property type="match status" value="1"/>
</dbReference>
<dbReference type="Proteomes" id="UP000694866">
    <property type="component" value="Unplaced"/>
</dbReference>
<dbReference type="PANTHER" id="PTHR21530:SF7">
    <property type="entry name" value="TRAB DOMAIN-CONTAINING PROTEIN"/>
    <property type="match status" value="1"/>
</dbReference>
<evidence type="ECO:0000313" key="3">
    <source>
        <dbReference type="RefSeq" id="XP_011306770.1"/>
    </source>
</evidence>
<sequence>MPVSVRNRKKAAKIKESFTSGVESDPDDSNVSESLVIAPPAEKKYDPTIDDRLPETVTLLTTPDGAKVYLIGTAHFSEESQNDVSLIIQAVQPHIVMVELCEARVHVLQLDEKTILEEAGNLTLAKMRATIRKNGLFNGLLYVLLLNMSANLTKQLGMAPGGEFRRAFLEAKKVQRCLVHLGDRPINITIQRALSSLSWWQTIKLLWNLLRTKEPISKEDVERCKRKDFLEELLTEMGTQYPSLREVFVKERDMYLTHSLQLAALPIPTPHGLIPSRVVGIVGIGHTPGMIEHWGTIKPSDIAPIMRTPERSLSSKILRISLKVSLLGAVIYVGYKYIPLPSATTLQSLKSSVEGLLKVSANR</sequence>
<accession>A0A9R1TCA9</accession>
<name>A0A9R1TCA9_9HYME</name>
<keyword evidence="2" id="KW-1185">Reference proteome</keyword>
<gene>
    <name evidence="3" type="primary">LOC105268694</name>
</gene>
<dbReference type="GeneID" id="105268694"/>
<dbReference type="Pfam" id="PF01963">
    <property type="entry name" value="TraB_PrgY_gumN"/>
    <property type="match status" value="1"/>
</dbReference>
<dbReference type="OrthoDB" id="48306at2759"/>
<evidence type="ECO:0000256" key="1">
    <source>
        <dbReference type="SAM" id="MobiDB-lite"/>
    </source>
</evidence>
<feature type="region of interest" description="Disordered" evidence="1">
    <location>
        <begin position="1"/>
        <end position="32"/>
    </location>
</feature>
<evidence type="ECO:0000313" key="2">
    <source>
        <dbReference type="Proteomes" id="UP000694866"/>
    </source>
</evidence>
<dbReference type="PANTHER" id="PTHR21530">
    <property type="entry name" value="PHEROMONE SHUTDOWN PROTEIN"/>
    <property type="match status" value="1"/>
</dbReference>
<reference evidence="3" key="1">
    <citation type="submission" date="2025-08" db="UniProtKB">
        <authorList>
            <consortium name="RefSeq"/>
        </authorList>
    </citation>
    <scope>IDENTIFICATION</scope>
    <source>
        <strain evidence="3">USDA-PBARC FA_bdor</strain>
        <tissue evidence="3">Whole organism</tissue>
    </source>
</reference>
<proteinExistence type="predicted"/>
<dbReference type="InterPro" id="IPR046345">
    <property type="entry name" value="TraB_PrgY-like"/>
</dbReference>
<dbReference type="RefSeq" id="XP_011306770.1">
    <property type="nucleotide sequence ID" value="XM_011308468.1"/>
</dbReference>
<organism evidence="2 3">
    <name type="scientific">Fopius arisanus</name>
    <dbReference type="NCBI Taxonomy" id="64838"/>
    <lineage>
        <taxon>Eukaryota</taxon>
        <taxon>Metazoa</taxon>
        <taxon>Ecdysozoa</taxon>
        <taxon>Arthropoda</taxon>
        <taxon>Hexapoda</taxon>
        <taxon>Insecta</taxon>
        <taxon>Pterygota</taxon>
        <taxon>Neoptera</taxon>
        <taxon>Endopterygota</taxon>
        <taxon>Hymenoptera</taxon>
        <taxon>Apocrita</taxon>
        <taxon>Ichneumonoidea</taxon>
        <taxon>Braconidae</taxon>
        <taxon>Opiinae</taxon>
        <taxon>Fopius</taxon>
    </lineage>
</organism>
<dbReference type="InterPro" id="IPR002816">
    <property type="entry name" value="TraB/PrgY/GumN_fam"/>
</dbReference>
<dbReference type="AlphaFoldDB" id="A0A9R1TCA9"/>